<protein>
    <submittedName>
        <fullName evidence="1">Uncharacterized protein</fullName>
    </submittedName>
</protein>
<dbReference type="EMBL" id="CP001359">
    <property type="protein sequence ID" value="ACL65012.1"/>
    <property type="molecule type" value="Genomic_DNA"/>
</dbReference>
<dbReference type="Gene3D" id="3.40.1260.10">
    <property type="entry name" value="DsrEFH-like"/>
    <property type="match status" value="1"/>
</dbReference>
<name>B8J5R5_ANAD2</name>
<dbReference type="AlphaFoldDB" id="B8J5R5"/>
<dbReference type="KEGG" id="acp:A2cp1_1669"/>
<evidence type="ECO:0000313" key="1">
    <source>
        <dbReference type="EMBL" id="ACL65012.1"/>
    </source>
</evidence>
<evidence type="ECO:0000313" key="2">
    <source>
        <dbReference type="Proteomes" id="UP000007089"/>
    </source>
</evidence>
<gene>
    <name evidence="1" type="ordered locus">A2cp1_1669</name>
</gene>
<organism evidence="1 2">
    <name type="scientific">Anaeromyxobacter dehalogenans (strain ATCC BAA-258 / DSM 21875 / 2CP-1)</name>
    <dbReference type="NCBI Taxonomy" id="455488"/>
    <lineage>
        <taxon>Bacteria</taxon>
        <taxon>Pseudomonadati</taxon>
        <taxon>Myxococcota</taxon>
        <taxon>Myxococcia</taxon>
        <taxon>Myxococcales</taxon>
        <taxon>Cystobacterineae</taxon>
        <taxon>Anaeromyxobacteraceae</taxon>
        <taxon>Anaeromyxobacter</taxon>
    </lineage>
</organism>
<proteinExistence type="predicted"/>
<dbReference type="RefSeq" id="WP_012632939.1">
    <property type="nucleotide sequence ID" value="NC_011891.1"/>
</dbReference>
<dbReference type="Proteomes" id="UP000007089">
    <property type="component" value="Chromosome"/>
</dbReference>
<sequence length="113" mass="12411">MYHLTEGIEEAVRALRNVRNHLDADPTARIVVVANGAGIDFLLDGAMDKNGNPFDAIVQDLVTRHVEFRACRNTLVTRSIDPSKLLPEATLVQSGVAEAARLQAREGFAYLRP</sequence>
<dbReference type="PANTHER" id="PTHR37691:SF1">
    <property type="entry name" value="BLR3518 PROTEIN"/>
    <property type="match status" value="1"/>
</dbReference>
<dbReference type="PANTHER" id="PTHR37691">
    <property type="entry name" value="BLR3518 PROTEIN"/>
    <property type="match status" value="1"/>
</dbReference>
<dbReference type="HOGENOM" id="CLU_127515_0_1_7"/>
<reference evidence="1" key="1">
    <citation type="submission" date="2009-01" db="EMBL/GenBank/DDBJ databases">
        <title>Complete sequence of Anaeromyxobacter dehalogenans 2CP-1.</title>
        <authorList>
            <consortium name="US DOE Joint Genome Institute"/>
            <person name="Lucas S."/>
            <person name="Copeland A."/>
            <person name="Lapidus A."/>
            <person name="Glavina del Rio T."/>
            <person name="Dalin E."/>
            <person name="Tice H."/>
            <person name="Bruce D."/>
            <person name="Goodwin L."/>
            <person name="Pitluck S."/>
            <person name="Saunders E."/>
            <person name="Brettin T."/>
            <person name="Detter J.C."/>
            <person name="Han C."/>
            <person name="Larimer F."/>
            <person name="Land M."/>
            <person name="Hauser L."/>
            <person name="Kyrpides N."/>
            <person name="Ovchinnikova G."/>
            <person name="Beliaev A.S."/>
            <person name="Richardson P."/>
        </authorList>
    </citation>
    <scope>NUCLEOTIDE SEQUENCE</scope>
    <source>
        <strain evidence="1">2CP-1</strain>
    </source>
</reference>
<keyword evidence="2" id="KW-1185">Reference proteome</keyword>
<dbReference type="Pfam" id="PF02635">
    <property type="entry name" value="DsrE"/>
    <property type="match status" value="1"/>
</dbReference>
<dbReference type="SUPFAM" id="SSF75169">
    <property type="entry name" value="DsrEFH-like"/>
    <property type="match status" value="1"/>
</dbReference>
<dbReference type="InterPro" id="IPR003787">
    <property type="entry name" value="Sulphur_relay_DsrE/F-like"/>
</dbReference>
<dbReference type="InterPro" id="IPR027396">
    <property type="entry name" value="DsrEFH-like"/>
</dbReference>
<accession>B8J5R5</accession>